<dbReference type="PANTHER" id="PTHR31038:SF10">
    <property type="entry name" value="OS04G0524400 PROTEIN"/>
    <property type="match status" value="1"/>
</dbReference>
<evidence type="ECO:0000256" key="9">
    <source>
        <dbReference type="ARBA" id="ARBA00023136"/>
    </source>
</evidence>
<evidence type="ECO:0000256" key="7">
    <source>
        <dbReference type="ARBA" id="ARBA00022946"/>
    </source>
</evidence>
<dbReference type="EMBL" id="VRMN01000002">
    <property type="protein sequence ID" value="KAA8496491.1"/>
    <property type="molecule type" value="Genomic_DNA"/>
</dbReference>
<dbReference type="AlphaFoldDB" id="A0A5J4YY16"/>
<evidence type="ECO:0000256" key="1">
    <source>
        <dbReference type="ARBA" id="ARBA00004141"/>
    </source>
</evidence>
<evidence type="ECO:0000313" key="11">
    <source>
        <dbReference type="EMBL" id="KAA8496491.1"/>
    </source>
</evidence>
<evidence type="ECO:0000256" key="4">
    <source>
        <dbReference type="ARBA" id="ARBA00022528"/>
    </source>
</evidence>
<comment type="caution">
    <text evidence="11">The sequence shown here is derived from an EMBL/GenBank/DDBJ whole genome shotgun (WGS) entry which is preliminary data.</text>
</comment>
<keyword evidence="6 10" id="KW-0812">Transmembrane</keyword>
<organism evidence="11 12">
    <name type="scientific">Porphyridium purpureum</name>
    <name type="common">Red alga</name>
    <name type="synonym">Porphyridium cruentum</name>
    <dbReference type="NCBI Taxonomy" id="35688"/>
    <lineage>
        <taxon>Eukaryota</taxon>
        <taxon>Rhodophyta</taxon>
        <taxon>Bangiophyceae</taxon>
        <taxon>Porphyridiales</taxon>
        <taxon>Porphyridiaceae</taxon>
        <taxon>Porphyridium</taxon>
    </lineage>
</organism>
<feature type="transmembrane region" description="Helical" evidence="10">
    <location>
        <begin position="266"/>
        <end position="289"/>
    </location>
</feature>
<reference evidence="12" key="1">
    <citation type="journal article" date="2019" name="Nat. Commun.">
        <title>Expansion of phycobilisome linker gene families in mesophilic red algae.</title>
        <authorList>
            <person name="Lee J."/>
            <person name="Kim D."/>
            <person name="Bhattacharya D."/>
            <person name="Yoon H.S."/>
        </authorList>
    </citation>
    <scope>NUCLEOTIDE SEQUENCE [LARGE SCALE GENOMIC DNA]</scope>
    <source>
        <strain evidence="12">CCMP 1328</strain>
    </source>
</reference>
<comment type="similarity">
    <text evidence="3">Belongs to the RETICULATA family.</text>
</comment>
<dbReference type="OMA" id="GAAMKSC"/>
<dbReference type="PANTHER" id="PTHR31038">
    <property type="entry name" value="EXPRESSED PROTEIN-RELATED"/>
    <property type="match status" value="1"/>
</dbReference>
<keyword evidence="12" id="KW-1185">Reference proteome</keyword>
<keyword evidence="7" id="KW-0809">Transit peptide</keyword>
<accession>A0A5J4YY16</accession>
<evidence type="ECO:0000256" key="5">
    <source>
        <dbReference type="ARBA" id="ARBA00022640"/>
    </source>
</evidence>
<keyword evidence="8 10" id="KW-1133">Transmembrane helix</keyword>
<gene>
    <name evidence="11" type="ORF">FVE85_0220</name>
</gene>
<name>A0A5J4YY16_PORPP</name>
<keyword evidence="4" id="KW-0150">Chloroplast</keyword>
<evidence type="ECO:0000256" key="3">
    <source>
        <dbReference type="ARBA" id="ARBA00010793"/>
    </source>
</evidence>
<protein>
    <submittedName>
        <fullName evidence="11">Protein RETICULATA-RELATED 4, chloroplastic</fullName>
    </submittedName>
</protein>
<dbReference type="GO" id="GO:0009706">
    <property type="term" value="C:chloroplast inner membrane"/>
    <property type="evidence" value="ECO:0007669"/>
    <property type="project" value="TreeGrafter"/>
</dbReference>
<dbReference type="OrthoDB" id="205639at2759"/>
<dbReference type="Proteomes" id="UP000324585">
    <property type="component" value="Unassembled WGS sequence"/>
</dbReference>
<keyword evidence="5" id="KW-0934">Plastid</keyword>
<evidence type="ECO:0000256" key="2">
    <source>
        <dbReference type="ARBA" id="ARBA00004229"/>
    </source>
</evidence>
<evidence type="ECO:0000256" key="6">
    <source>
        <dbReference type="ARBA" id="ARBA00022692"/>
    </source>
</evidence>
<sequence length="390" mass="41530">MGGMERRGGHEAAMPAFGLNVGSGASAIRVTQARRDVNTRARLAYRTVSRRARAKILRQAATSVGGGDVPGGGCGCGGDHGGGGGEGGDDKENEFNLNKFFRESGKGWDDVSPDVKHAYEQGQLPSVVVRNDLWLQMNPASKFFVRLGGDAMRARFLADGLFLNKIIIEQAIGLVGKLVAESKGRGEAFWNELDFVGANVVMALLADFGLTYFPAPAVQLSSSKQASAGFIQKALEYGKTLPSSVFQTELPYTMGQRVSTYAFKSVQLFVVGVCCAAIGTALSQFVTLVNSKVSKRNHPAAPVTAAAGKAGAKIAYTAAMYGLFLGLSSNTRYQLVSGIEMHVFPRLFHSAHPLVETAGSFALRFGNTVIGSLNWVWWGKITGAQKKSAH</sequence>
<dbReference type="InterPro" id="IPR021825">
    <property type="entry name" value="RETICULATA-related"/>
</dbReference>
<keyword evidence="9 10" id="KW-0472">Membrane</keyword>
<comment type="subcellular location">
    <subcellularLocation>
        <location evidence="1">Membrane</location>
        <topology evidence="1">Multi-pass membrane protein</topology>
    </subcellularLocation>
    <subcellularLocation>
        <location evidence="2">Plastid</location>
        <location evidence="2">Chloroplast</location>
    </subcellularLocation>
</comment>
<evidence type="ECO:0000313" key="12">
    <source>
        <dbReference type="Proteomes" id="UP000324585"/>
    </source>
</evidence>
<proteinExistence type="inferred from homology"/>
<evidence type="ECO:0000256" key="10">
    <source>
        <dbReference type="SAM" id="Phobius"/>
    </source>
</evidence>
<evidence type="ECO:0000256" key="8">
    <source>
        <dbReference type="ARBA" id="ARBA00022989"/>
    </source>
</evidence>
<dbReference type="Pfam" id="PF11891">
    <property type="entry name" value="RETICULATA-like"/>
    <property type="match status" value="1"/>
</dbReference>